<dbReference type="PANTHER" id="PTHR45865">
    <property type="entry name" value="E3 UBIQUITIN-PROTEIN LIGASE SHPRH FAMILY MEMBER"/>
    <property type="match status" value="1"/>
</dbReference>
<dbReference type="Gene3D" id="3.40.50.10810">
    <property type="entry name" value="Tandem AAA-ATPase domain"/>
    <property type="match status" value="1"/>
</dbReference>
<dbReference type="InterPro" id="IPR027417">
    <property type="entry name" value="P-loop_NTPase"/>
</dbReference>
<dbReference type="SUPFAM" id="SSF52540">
    <property type="entry name" value="P-loop containing nucleoside triphosphate hydrolases"/>
    <property type="match status" value="1"/>
</dbReference>
<dbReference type="Pfam" id="PF00176">
    <property type="entry name" value="SNF2-rel_dom"/>
    <property type="match status" value="1"/>
</dbReference>
<dbReference type="GO" id="GO:0005634">
    <property type="term" value="C:nucleus"/>
    <property type="evidence" value="ECO:0007669"/>
    <property type="project" value="TreeGrafter"/>
</dbReference>
<dbReference type="GO" id="GO:0061630">
    <property type="term" value="F:ubiquitin protein ligase activity"/>
    <property type="evidence" value="ECO:0007669"/>
    <property type="project" value="TreeGrafter"/>
</dbReference>
<dbReference type="GO" id="GO:0005524">
    <property type="term" value="F:ATP binding"/>
    <property type="evidence" value="ECO:0007669"/>
    <property type="project" value="InterPro"/>
</dbReference>
<evidence type="ECO:0000313" key="2">
    <source>
        <dbReference type="WBParaSite" id="GPUH_0002016401-mRNA-1"/>
    </source>
</evidence>
<dbReference type="GO" id="GO:0000209">
    <property type="term" value="P:protein polyubiquitination"/>
    <property type="evidence" value="ECO:0007669"/>
    <property type="project" value="TreeGrafter"/>
</dbReference>
<name>A0A183EGP8_9BILA</name>
<dbReference type="InterPro" id="IPR052583">
    <property type="entry name" value="ATP-helicase/E3_Ub-Ligase"/>
</dbReference>
<dbReference type="WBParaSite" id="GPUH_0002016401-mRNA-1">
    <property type="protein sequence ID" value="GPUH_0002016401-mRNA-1"/>
    <property type="gene ID" value="GPUH_0002016401"/>
</dbReference>
<sequence>LEPATPAKKRKSHSTVETLPITCPACAVVCSQERVYWNHFPSKDALFLCPECIQSYGKIYPIKTTLIIAPATICHQWYEELKRHISADVKIDMYRGVLYDGYKHPEYLATQDIVVCSFETLRSEINFMGARPRRDSLRQQKRFRLAPTPLVAVEWWRVGSLFLYFINKICVDEAQMVESTSSVVATMCEELHALLKTITDLYGLLRFLHVEPYSNECWWRNDLMAEYWRGNSEPLKRIFSKLMWRNTKETVADQVLYFF</sequence>
<organism evidence="2">
    <name type="scientific">Gongylonema pulchrum</name>
    <dbReference type="NCBI Taxonomy" id="637853"/>
    <lineage>
        <taxon>Eukaryota</taxon>
        <taxon>Metazoa</taxon>
        <taxon>Ecdysozoa</taxon>
        <taxon>Nematoda</taxon>
        <taxon>Chromadorea</taxon>
        <taxon>Rhabditida</taxon>
        <taxon>Spirurina</taxon>
        <taxon>Spiruromorpha</taxon>
        <taxon>Spiruroidea</taxon>
        <taxon>Gongylonematidae</taxon>
        <taxon>Gongylonema</taxon>
    </lineage>
</organism>
<dbReference type="GO" id="GO:0006974">
    <property type="term" value="P:DNA damage response"/>
    <property type="evidence" value="ECO:0007669"/>
    <property type="project" value="TreeGrafter"/>
</dbReference>
<dbReference type="InterPro" id="IPR038718">
    <property type="entry name" value="SNF2-like_sf"/>
</dbReference>
<evidence type="ECO:0000259" key="1">
    <source>
        <dbReference type="Pfam" id="PF00176"/>
    </source>
</evidence>
<reference evidence="2" key="1">
    <citation type="submission" date="2016-06" db="UniProtKB">
        <authorList>
            <consortium name="WormBaseParasite"/>
        </authorList>
    </citation>
    <scope>IDENTIFICATION</scope>
</reference>
<feature type="domain" description="SNF2 N-terminal" evidence="1">
    <location>
        <begin position="62"/>
        <end position="254"/>
    </location>
</feature>
<dbReference type="PANTHER" id="PTHR45865:SF1">
    <property type="entry name" value="E3 UBIQUITIN-PROTEIN LIGASE SHPRH"/>
    <property type="match status" value="1"/>
</dbReference>
<accession>A0A183EGP8</accession>
<proteinExistence type="predicted"/>
<dbReference type="InterPro" id="IPR000330">
    <property type="entry name" value="SNF2_N"/>
</dbReference>
<dbReference type="AlphaFoldDB" id="A0A183EGP8"/>
<protein>
    <submittedName>
        <fullName evidence="2">SNF2_N domain-containing protein</fullName>
    </submittedName>
</protein>